<feature type="transmembrane region" description="Helical" evidence="1">
    <location>
        <begin position="873"/>
        <end position="894"/>
    </location>
</feature>
<reference evidence="2 3" key="1">
    <citation type="submission" date="2020-08" db="EMBL/GenBank/DDBJ databases">
        <title>Bridging the membrane lipid divide: bacteria of the FCB group superphylum have the potential to synthesize archaeal ether lipids.</title>
        <authorList>
            <person name="Villanueva L."/>
            <person name="Von Meijenfeldt F.A.B."/>
            <person name="Westbye A.B."/>
            <person name="Yadav S."/>
            <person name="Hopmans E.C."/>
            <person name="Dutilh B.E."/>
            <person name="Sinninghe Damste J.S."/>
        </authorList>
    </citation>
    <scope>NUCLEOTIDE SEQUENCE [LARGE SCALE GENOMIC DNA]</scope>
    <source>
        <strain evidence="2">NIOZ-UU81</strain>
    </source>
</reference>
<name>A0A8J6N8T0_9BACT</name>
<accession>A0A8J6N8T0</accession>
<dbReference type="SUPFAM" id="SSF82693">
    <property type="entry name" value="Multidrug efflux transporter AcrB pore domain, PN1, PN2, PC1 and PC2 subdomains"/>
    <property type="match status" value="2"/>
</dbReference>
<feature type="transmembrane region" description="Helical" evidence="1">
    <location>
        <begin position="383"/>
        <end position="407"/>
    </location>
</feature>
<dbReference type="EMBL" id="JACNLK010000075">
    <property type="protein sequence ID" value="MBC8209068.1"/>
    <property type="molecule type" value="Genomic_DNA"/>
</dbReference>
<keyword evidence="1" id="KW-1133">Transmembrane helix</keyword>
<feature type="transmembrane region" description="Helical" evidence="1">
    <location>
        <begin position="356"/>
        <end position="376"/>
    </location>
</feature>
<keyword evidence="1" id="KW-0472">Membrane</keyword>
<gene>
    <name evidence="2" type="ORF">H8E79_07880</name>
</gene>
<feature type="transmembrane region" description="Helical" evidence="1">
    <location>
        <begin position="330"/>
        <end position="350"/>
    </location>
</feature>
<evidence type="ECO:0000313" key="3">
    <source>
        <dbReference type="Proteomes" id="UP000599024"/>
    </source>
</evidence>
<evidence type="ECO:0000256" key="1">
    <source>
        <dbReference type="SAM" id="Phobius"/>
    </source>
</evidence>
<dbReference type="Gene3D" id="3.30.70.1320">
    <property type="entry name" value="Multidrug efflux transporter AcrB pore domain like"/>
    <property type="match status" value="1"/>
</dbReference>
<dbReference type="GO" id="GO:0042910">
    <property type="term" value="F:xenobiotic transmembrane transporter activity"/>
    <property type="evidence" value="ECO:0007669"/>
    <property type="project" value="TreeGrafter"/>
</dbReference>
<dbReference type="Proteomes" id="UP000599024">
    <property type="component" value="Unassembled WGS sequence"/>
</dbReference>
<dbReference type="Gene3D" id="3.30.2090.10">
    <property type="entry name" value="Multidrug efflux transporter AcrB TolC docking domain, DN and DC subdomains"/>
    <property type="match status" value="2"/>
</dbReference>
<comment type="caution">
    <text evidence="2">The sequence shown here is derived from an EMBL/GenBank/DDBJ whole genome shotgun (WGS) entry which is preliminary data.</text>
</comment>
<dbReference type="GO" id="GO:0005886">
    <property type="term" value="C:plasma membrane"/>
    <property type="evidence" value="ECO:0007669"/>
    <property type="project" value="TreeGrafter"/>
</dbReference>
<feature type="transmembrane region" description="Helical" evidence="1">
    <location>
        <begin position="1004"/>
        <end position="1030"/>
    </location>
</feature>
<dbReference type="PANTHER" id="PTHR32063:SF33">
    <property type="entry name" value="RND SUPERFAMILY EFFLUX PUMP PERMEASE COMPONENT"/>
    <property type="match status" value="1"/>
</dbReference>
<feature type="transmembrane region" description="Helical" evidence="1">
    <location>
        <begin position="12"/>
        <end position="34"/>
    </location>
</feature>
<sequence>MKHLLGVFARNTVFANILLLLIFFAGGLASVSMIRESFPEFSFDLISITVEYPGADPEEVEEGVSQKIEEALETVEGVEQYTTQSMENRASVTVEVKKGYELPRVLDQVKSRINAISTFPVSAENPVITEVVRKESVMLLALSGDLAERQIKEWAEQIRDEVKLLEEVSQVDTFGGRDYEIAIELSEERLRQYNLTFDQVATAVRQSSLNLAGGTLRTTGEEIRIRTVGRKYTGEELAQIVIMARPGGELITLDRLAHIDDGFNEDPILAEIDDERAMFVMVYKTTDEDALDVAHAVRTYVETKQQMLPPGVAIEIFYDTTESLQARIDLLTWNGLIGLGLVFFILWLFLDPRLSFWAGMGIPISICGAMFILWSIGVTINMISLFGLIMVLGIVVDDAIVVGEAIYVHRKSGDTPIQAAIEGVSEVAMPILAAVTTTMVAFIPLSYVGGTMGKFVSILPLVVISCLLISLVESLFLLPAHLSHLPDLTQPRILPGILGWPGRMRLALARGFENFVEYRYRAFVSWVLNWRYVSLAVALAVLLLSLGLVTGGLVKFQVFPKLDGFVVTSTVEFPEGTPSSMTITALKEIEAAFVRIGERTTTISGESLIRRKLVLVGQSLSGSMGATGPHMGSVQVILLDSEERGIHSNDLLIAWEKEVGTLPGVKSLSFEGMAAGPAGAEIEVWFQGRDMALLAAAAEDLQERLSRFRGVNQIRSDYDRGKNELQLRLKPEARALGLNVQDLATQVQSGFFGREAFRLQRGSDDIRVKVRYPAGERQRISDLETIRIRTASGHEIPLGSVAEIILTPGYSTITRTDGLRRIVVTGEVNSRLANSSEIFAELASHDFPELKRQYPGLQVSMQGSKKNTRESFASLKVGFPIALVGIFVIIATIFRSYVQPVVILFTIPFGIIGAILGHLLMGYNLSMMSIFGMVALSGVVINSAIVLIERVNRNLESGSLLCQAIVDGGCRRFRAIFLTSMSTVGGLAPLILETDMQARFLIPMALSVAGGVIFATGLTLVLIPSLLMILNDFRCFFSYLRTGTWPEREEVEPRAAIVAE</sequence>
<feature type="transmembrane region" description="Helical" evidence="1">
    <location>
        <begin position="973"/>
        <end position="992"/>
    </location>
</feature>
<feature type="transmembrane region" description="Helical" evidence="1">
    <location>
        <begin position="900"/>
        <end position="921"/>
    </location>
</feature>
<dbReference type="AlphaFoldDB" id="A0A8J6N8T0"/>
<feature type="transmembrane region" description="Helical" evidence="1">
    <location>
        <begin position="928"/>
        <end position="948"/>
    </location>
</feature>
<dbReference type="PRINTS" id="PR00702">
    <property type="entry name" value="ACRIFLAVINRP"/>
</dbReference>
<dbReference type="InterPro" id="IPR001036">
    <property type="entry name" value="Acrflvin-R"/>
</dbReference>
<protein>
    <submittedName>
        <fullName evidence="2">Efflux RND transporter permease subunit</fullName>
    </submittedName>
</protein>
<dbReference type="PANTHER" id="PTHR32063">
    <property type="match status" value="1"/>
</dbReference>
<dbReference type="SUPFAM" id="SSF82866">
    <property type="entry name" value="Multidrug efflux transporter AcrB transmembrane domain"/>
    <property type="match status" value="2"/>
</dbReference>
<dbReference type="InterPro" id="IPR027463">
    <property type="entry name" value="AcrB_DN_DC_subdom"/>
</dbReference>
<dbReference type="SUPFAM" id="SSF82714">
    <property type="entry name" value="Multidrug efflux transporter AcrB TolC docking domain, DN and DC subdomains"/>
    <property type="match status" value="2"/>
</dbReference>
<evidence type="ECO:0000313" key="2">
    <source>
        <dbReference type="EMBL" id="MBC8209068.1"/>
    </source>
</evidence>
<dbReference type="Gene3D" id="3.30.70.1430">
    <property type="entry name" value="Multidrug efflux transporter AcrB pore domain"/>
    <property type="match status" value="2"/>
</dbReference>
<dbReference type="Pfam" id="PF00873">
    <property type="entry name" value="ACR_tran"/>
    <property type="match status" value="1"/>
</dbReference>
<dbReference type="Gene3D" id="3.30.70.1440">
    <property type="entry name" value="Multidrug efflux transporter AcrB pore domain"/>
    <property type="match status" value="1"/>
</dbReference>
<keyword evidence="1" id="KW-0812">Transmembrane</keyword>
<feature type="transmembrane region" description="Helical" evidence="1">
    <location>
        <begin position="427"/>
        <end position="448"/>
    </location>
</feature>
<dbReference type="Gene3D" id="1.20.1640.10">
    <property type="entry name" value="Multidrug efflux transporter AcrB transmembrane domain"/>
    <property type="match status" value="2"/>
</dbReference>
<organism evidence="2 3">
    <name type="scientific">Candidatus Desulfatifera sulfidica</name>
    <dbReference type="NCBI Taxonomy" id="2841691"/>
    <lineage>
        <taxon>Bacteria</taxon>
        <taxon>Pseudomonadati</taxon>
        <taxon>Thermodesulfobacteriota</taxon>
        <taxon>Desulfobulbia</taxon>
        <taxon>Desulfobulbales</taxon>
        <taxon>Desulfobulbaceae</taxon>
        <taxon>Candidatus Desulfatifera</taxon>
    </lineage>
</organism>
<feature type="transmembrane region" description="Helical" evidence="1">
    <location>
        <begin position="532"/>
        <end position="554"/>
    </location>
</feature>
<feature type="transmembrane region" description="Helical" evidence="1">
    <location>
        <begin position="455"/>
        <end position="478"/>
    </location>
</feature>
<proteinExistence type="predicted"/>